<feature type="transmembrane region" description="Helical" evidence="1">
    <location>
        <begin position="395"/>
        <end position="417"/>
    </location>
</feature>
<keyword evidence="1" id="KW-1133">Transmembrane helix</keyword>
<dbReference type="PANTHER" id="PTHR40278:SF1">
    <property type="entry name" value="DNA UTILIZATION PROTEIN HOFN"/>
    <property type="match status" value="1"/>
</dbReference>
<protein>
    <recommendedName>
        <fullName evidence="3">Pilus assembly protein PilS</fullName>
    </recommendedName>
</protein>
<reference evidence="2" key="1">
    <citation type="submission" date="2018-05" db="EMBL/GenBank/DDBJ databases">
        <authorList>
            <person name="Lanie J.A."/>
            <person name="Ng W.-L."/>
            <person name="Kazmierczak K.M."/>
            <person name="Andrzejewski T.M."/>
            <person name="Davidsen T.M."/>
            <person name="Wayne K.J."/>
            <person name="Tettelin H."/>
            <person name="Glass J.I."/>
            <person name="Rusch D."/>
            <person name="Podicherti R."/>
            <person name="Tsui H.-C.T."/>
            <person name="Winkler M.E."/>
        </authorList>
    </citation>
    <scope>NUCLEOTIDE SEQUENCE</scope>
</reference>
<keyword evidence="1" id="KW-0472">Membrane</keyword>
<dbReference type="AlphaFoldDB" id="A0A382CBB1"/>
<evidence type="ECO:0000256" key="1">
    <source>
        <dbReference type="SAM" id="Phobius"/>
    </source>
</evidence>
<organism evidence="2">
    <name type="scientific">marine metagenome</name>
    <dbReference type="NCBI Taxonomy" id="408172"/>
    <lineage>
        <taxon>unclassified sequences</taxon>
        <taxon>metagenomes</taxon>
        <taxon>ecological metagenomes</taxon>
    </lineage>
</organism>
<evidence type="ECO:0000313" key="2">
    <source>
        <dbReference type="EMBL" id="SVB22991.1"/>
    </source>
</evidence>
<dbReference type="Pfam" id="PF11104">
    <property type="entry name" value="PilM_2"/>
    <property type="match status" value="1"/>
</dbReference>
<dbReference type="InterPro" id="IPR007813">
    <property type="entry name" value="PilN"/>
</dbReference>
<evidence type="ECO:0008006" key="3">
    <source>
        <dbReference type="Google" id="ProtNLM"/>
    </source>
</evidence>
<accession>A0A382CBB1</accession>
<dbReference type="InterPro" id="IPR005883">
    <property type="entry name" value="PilM"/>
</dbReference>
<dbReference type="PANTHER" id="PTHR40278">
    <property type="entry name" value="DNA UTILIZATION PROTEIN HOFN"/>
    <property type="match status" value="1"/>
</dbReference>
<sequence>DSSLSPKVSVAGKSNSKNKLESFFKSKLGKSSVKGEEILGVELTNKQIVLAQITSNKANQWVLEKFFIHPIDLPEDTTVIDNAGKIGEELSLAIQKSKIVTSNAAIAIPVTSAIIRVVTAPLMKDEELQTAIDSNSLWENLVQLTDNLDDYSIFHQVINRNQKENTMDILFVASKLTDINSYTSIIKGSGLNPVIIDVKCFALKSAVDQINQISRKTDDENLTAVLEFGLDENYLMILYNNNPIITDVFLRGQDRKILLDSQDEEEIQGLVRRFAIQLKQAIQDFETKYEKRIRNVKVVSNLENVERYLASFRKNLANIGFALFDPLDGLKIPQQLEEQLNLKNKSHLTSVIGLAFRKLDVFGYYKFVTAVKNINLLPDRKDMFKQKKMKAISKYAFKGVTAAIVGIYIILFGLSFWHISSYNAKLVNYGQVLKAHGLKAEESKAVSKELKIISTSLKLSRSLKSNKDLSYRILAQIASSVPKRVRFEQVEYNGINRVTIMGVASSDQDILNFIENLGKQKLIKQASLSSMKLPRGKSLGGAQMKGFRIFVKIKG</sequence>
<dbReference type="EMBL" id="UINC01033540">
    <property type="protein sequence ID" value="SVB22991.1"/>
    <property type="molecule type" value="Genomic_DNA"/>
</dbReference>
<name>A0A382CBB1_9ZZZZ</name>
<gene>
    <name evidence="2" type="ORF">METZ01_LOCUS175845</name>
</gene>
<feature type="non-terminal residue" evidence="2">
    <location>
        <position position="1"/>
    </location>
</feature>
<dbReference type="Pfam" id="PF05137">
    <property type="entry name" value="PilN"/>
    <property type="match status" value="1"/>
</dbReference>
<dbReference type="Gene3D" id="3.30.420.40">
    <property type="match status" value="1"/>
</dbReference>
<dbReference type="InterPro" id="IPR052534">
    <property type="entry name" value="Extracell_DNA_Util/SecSys_Comp"/>
</dbReference>
<keyword evidence="1" id="KW-0812">Transmembrane</keyword>
<proteinExistence type="predicted"/>